<name>A0A1H8C7C3_9BACT</name>
<reference evidence="1 2" key="1">
    <citation type="submission" date="2016-10" db="EMBL/GenBank/DDBJ databases">
        <authorList>
            <person name="de Groot N.N."/>
        </authorList>
    </citation>
    <scope>NUCLEOTIDE SEQUENCE [LARGE SCALE GENOMIC DNA]</scope>
    <source>
        <strain evidence="1 2">DSM 21039</strain>
    </source>
</reference>
<dbReference type="Proteomes" id="UP000198984">
    <property type="component" value="Unassembled WGS sequence"/>
</dbReference>
<dbReference type="EMBL" id="FOBB01000007">
    <property type="protein sequence ID" value="SEM90973.1"/>
    <property type="molecule type" value="Genomic_DNA"/>
</dbReference>
<evidence type="ECO:0000313" key="2">
    <source>
        <dbReference type="Proteomes" id="UP000198984"/>
    </source>
</evidence>
<proteinExistence type="predicted"/>
<gene>
    <name evidence="1" type="ORF">SAMN04488505_10719</name>
</gene>
<accession>A0A1H8C7C3</accession>
<protein>
    <submittedName>
        <fullName evidence="1">Uncharacterized protein</fullName>
    </submittedName>
</protein>
<dbReference type="STRING" id="573321.SAMN04488505_10719"/>
<keyword evidence="2" id="KW-1185">Reference proteome</keyword>
<evidence type="ECO:0000313" key="1">
    <source>
        <dbReference type="EMBL" id="SEM90973.1"/>
    </source>
</evidence>
<dbReference type="AlphaFoldDB" id="A0A1H8C7C3"/>
<organism evidence="1 2">
    <name type="scientific">Chitinophaga rupis</name>
    <dbReference type="NCBI Taxonomy" id="573321"/>
    <lineage>
        <taxon>Bacteria</taxon>
        <taxon>Pseudomonadati</taxon>
        <taxon>Bacteroidota</taxon>
        <taxon>Chitinophagia</taxon>
        <taxon>Chitinophagales</taxon>
        <taxon>Chitinophagaceae</taxon>
        <taxon>Chitinophaga</taxon>
    </lineage>
</organism>
<sequence length="135" mass="15029">MKVLSCIFLMLTLPACDGIRGWFPGYTDPKPSQAKPDQGCNKDLTVHYKNNCSKQLIMYFTEITPGSSFQCEGLGNLGMIVVNETKSVTVHKGKIGYLVFAEDPEGRCNSAHRKSEAWVNCEQSNNEEATFNVCR</sequence>